<sequence length="534" mass="59846">MKKIKYPMLLVGMGLMLTLASYIPWEKQRELDLQIEKAGFIMPAAHRVYADPDALDGKYYLFKAKIDNRGSRTLEDVTLRYRIPGYIDWTELEVSGQLFPGQSMVVPCYPKFNDDITEKTTSSIEKVELEVSWDGADEDDIVEEDFKFKLTNRNEYAYTGIKREEISGWADVYDNNALIACFVTPNDPVVKYYTQNLQEKILKGEAASVTRKPEDGVRFLTGIYEATRKAHMVYSGTKGIPQRTDDVESMVQQVRLPREVITGNTGLCIELSTLYASILSAAGLDPVIYFIPGHAYPGFRMNGQYFAIEATGISGEGLGGIASAEEAFKKGQEQLQEFIQRSQMGDPRYTLVDIHLINQQGVTSMDLKDDASLRKKVDEIAARWGADEAGGNYVQDMVQRTGGNIPAPKNALSMTIPTGWQILHRPEPQLPMVTAQVVAPDQMTTVTIYDLRTTDLQQAMRYINQGFSQLNMSLQYQANGNAISGLTYSEIGTFKWIGKALPRGQGMRIVSIGAPDFLYQQNSNLINQVYNTIR</sequence>
<proteinExistence type="predicted"/>
<evidence type="ECO:0000313" key="1">
    <source>
        <dbReference type="EMBL" id="PCE62976.1"/>
    </source>
</evidence>
<comment type="caution">
    <text evidence="1">The sequence shown here is derived from an EMBL/GenBank/DDBJ whole genome shotgun (WGS) entry which is preliminary data.</text>
</comment>
<dbReference type="AlphaFoldDB" id="A0A2A4G4R4"/>
<dbReference type="Proteomes" id="UP000219559">
    <property type="component" value="Unassembled WGS sequence"/>
</dbReference>
<dbReference type="OrthoDB" id="1393543at2"/>
<accession>A0A2A4G4R4</accession>
<dbReference type="EMBL" id="NBWU01000007">
    <property type="protein sequence ID" value="PCE62976.1"/>
    <property type="molecule type" value="Genomic_DNA"/>
</dbReference>
<reference evidence="1 2" key="1">
    <citation type="submission" date="2017-04" db="EMBL/GenBank/DDBJ databases">
        <title>A new member of the family Flavobacteriaceae isolated from ascidians.</title>
        <authorList>
            <person name="Chen L."/>
        </authorList>
    </citation>
    <scope>NUCLEOTIDE SEQUENCE [LARGE SCALE GENOMIC DNA]</scope>
    <source>
        <strain evidence="1 2">HQA918</strain>
    </source>
</reference>
<organism evidence="1 2">
    <name type="scientific">Sediminicola luteus</name>
    <dbReference type="NCBI Taxonomy" id="319238"/>
    <lineage>
        <taxon>Bacteria</taxon>
        <taxon>Pseudomonadati</taxon>
        <taxon>Bacteroidota</taxon>
        <taxon>Flavobacteriia</taxon>
        <taxon>Flavobacteriales</taxon>
        <taxon>Flavobacteriaceae</taxon>
        <taxon>Sediminicola</taxon>
    </lineage>
</organism>
<protein>
    <submittedName>
        <fullName evidence="1">Uncharacterized protein</fullName>
    </submittedName>
</protein>
<name>A0A2A4G4R4_9FLAO</name>
<evidence type="ECO:0000313" key="2">
    <source>
        <dbReference type="Proteomes" id="UP000219559"/>
    </source>
</evidence>
<dbReference type="RefSeq" id="WP_097441087.1">
    <property type="nucleotide sequence ID" value="NZ_KZ300477.1"/>
</dbReference>
<keyword evidence="2" id="KW-1185">Reference proteome</keyword>
<gene>
    <name evidence="1" type="ORF">B7P33_17015</name>
</gene>